<dbReference type="AlphaFoldDB" id="A0A8X8ZE81"/>
<keyword evidence="3" id="KW-1185">Reference proteome</keyword>
<reference evidence="1" key="1">
    <citation type="submission" date="2018-01" db="EMBL/GenBank/DDBJ databases">
        <authorList>
            <person name="Mao J.F."/>
        </authorList>
    </citation>
    <scope>NUCLEOTIDE SEQUENCE</scope>
    <source>
        <strain evidence="1">Huo1</strain>
        <tissue evidence="1">Leaf</tissue>
    </source>
</reference>
<evidence type="ECO:0000313" key="2">
    <source>
        <dbReference type="EMBL" id="KAG6401924.1"/>
    </source>
</evidence>
<reference evidence="1" key="2">
    <citation type="submission" date="2020-08" db="EMBL/GenBank/DDBJ databases">
        <title>Plant Genome Project.</title>
        <authorList>
            <person name="Zhang R.-G."/>
        </authorList>
    </citation>
    <scope>NUCLEOTIDE SEQUENCE</scope>
    <source>
        <strain evidence="1">Huo1</strain>
        <tissue evidence="1">Leaf</tissue>
    </source>
</reference>
<protein>
    <submittedName>
        <fullName evidence="1">Uncharacterized protein</fullName>
    </submittedName>
</protein>
<sequence>MSDSLILDAQVECSCDDPKDFDCVSNRGMMEEEHCDNLESVLTMDSSLVTEMDALDHDVSGVSRPSSIALLYDNHGVEEDRDVSLDNRQVPSFEEIYPLCGSDAFLPVMERDFKVLLQGNVHDRLDTLKLRKMMNSSLFLMLTCMDGQYGINAAAKDSDDVYGPVSENFLHNYFPTSKTISFNTLDRWLDQAISLVDQANLETSNKFIY</sequence>
<comment type="caution">
    <text evidence="1">The sequence shown here is derived from an EMBL/GenBank/DDBJ whole genome shotgun (WGS) entry which is preliminary data.</text>
</comment>
<organism evidence="1">
    <name type="scientific">Salvia splendens</name>
    <name type="common">Scarlet sage</name>
    <dbReference type="NCBI Taxonomy" id="180675"/>
    <lineage>
        <taxon>Eukaryota</taxon>
        <taxon>Viridiplantae</taxon>
        <taxon>Streptophyta</taxon>
        <taxon>Embryophyta</taxon>
        <taxon>Tracheophyta</taxon>
        <taxon>Spermatophyta</taxon>
        <taxon>Magnoliopsida</taxon>
        <taxon>eudicotyledons</taxon>
        <taxon>Gunneridae</taxon>
        <taxon>Pentapetalae</taxon>
        <taxon>asterids</taxon>
        <taxon>lamiids</taxon>
        <taxon>Lamiales</taxon>
        <taxon>Lamiaceae</taxon>
        <taxon>Nepetoideae</taxon>
        <taxon>Mentheae</taxon>
        <taxon>Salviinae</taxon>
        <taxon>Salvia</taxon>
        <taxon>Salvia subgen. Calosphace</taxon>
        <taxon>core Calosphace</taxon>
    </lineage>
</organism>
<dbReference type="Proteomes" id="UP000298416">
    <property type="component" value="Unassembled WGS sequence"/>
</dbReference>
<gene>
    <name evidence="1" type="ORF">SASPL_138790</name>
    <name evidence="2" type="ORF">SASPL_138792</name>
</gene>
<dbReference type="EMBL" id="PNBA02000014">
    <property type="protein sequence ID" value="KAG6401922.1"/>
    <property type="molecule type" value="Genomic_DNA"/>
</dbReference>
<evidence type="ECO:0000313" key="1">
    <source>
        <dbReference type="EMBL" id="KAG6401922.1"/>
    </source>
</evidence>
<evidence type="ECO:0000313" key="3">
    <source>
        <dbReference type="Proteomes" id="UP000298416"/>
    </source>
</evidence>
<dbReference type="EMBL" id="PNBA02000014">
    <property type="protein sequence ID" value="KAG6401924.1"/>
    <property type="molecule type" value="Genomic_DNA"/>
</dbReference>
<proteinExistence type="predicted"/>
<accession>A0A8X8ZE81</accession>
<name>A0A8X8ZE81_SALSN</name>